<feature type="domain" description="EGF-like" evidence="8">
    <location>
        <begin position="165"/>
        <end position="205"/>
    </location>
</feature>
<feature type="domain" description="EGF-like" evidence="8">
    <location>
        <begin position="549"/>
        <end position="590"/>
    </location>
</feature>
<keyword evidence="10" id="KW-1185">Reference proteome</keyword>
<dbReference type="InterPro" id="IPR036445">
    <property type="entry name" value="GPCR_2_extracell_dom_sf"/>
</dbReference>
<evidence type="ECO:0000256" key="4">
    <source>
        <dbReference type="ARBA" id="ARBA00022737"/>
    </source>
</evidence>
<dbReference type="AlphaFoldDB" id="A0A9J7KUB5"/>
<dbReference type="Pfam" id="PF07645">
    <property type="entry name" value="EGF_CA"/>
    <property type="match status" value="4"/>
</dbReference>
<dbReference type="Gene3D" id="4.10.1240.10">
    <property type="entry name" value="GPCR, family 2, extracellular hormone receptor domain"/>
    <property type="match status" value="1"/>
</dbReference>
<dbReference type="PROSITE" id="PS00010">
    <property type="entry name" value="ASX_HYDROXYL"/>
    <property type="match status" value="11"/>
</dbReference>
<evidence type="ECO:0000256" key="3">
    <source>
        <dbReference type="ARBA" id="ARBA00022729"/>
    </source>
</evidence>
<dbReference type="GO" id="GO:0005201">
    <property type="term" value="F:extracellular matrix structural constituent"/>
    <property type="evidence" value="ECO:0000318"/>
    <property type="project" value="GO_Central"/>
</dbReference>
<reference evidence="11" key="2">
    <citation type="submission" date="2025-08" db="UniProtKB">
        <authorList>
            <consortium name="RefSeq"/>
        </authorList>
    </citation>
    <scope>IDENTIFICATION</scope>
    <source>
        <strain evidence="11">S238N-H82</strain>
        <tissue evidence="11">Testes</tissue>
    </source>
</reference>
<dbReference type="Pfam" id="PF12947">
    <property type="entry name" value="EGF_3"/>
    <property type="match status" value="7"/>
</dbReference>
<dbReference type="Pfam" id="PF16489">
    <property type="entry name" value="GAIN"/>
    <property type="match status" value="1"/>
</dbReference>
<dbReference type="InterPro" id="IPR024731">
    <property type="entry name" value="NELL2-like_EGF"/>
</dbReference>
<dbReference type="Gene3D" id="2.10.25.10">
    <property type="entry name" value="Laminin"/>
    <property type="match status" value="11"/>
</dbReference>
<feature type="domain" description="EGF-like" evidence="8">
    <location>
        <begin position="118"/>
        <end position="158"/>
    </location>
</feature>
<keyword evidence="3 7" id="KW-0732">Signal</keyword>
<evidence type="ECO:0000313" key="11">
    <source>
        <dbReference type="RefSeq" id="XP_035670316.1"/>
    </source>
</evidence>
<dbReference type="InterPro" id="IPR018097">
    <property type="entry name" value="EGF_Ca-bd_CS"/>
</dbReference>
<dbReference type="InterPro" id="IPR000742">
    <property type="entry name" value="EGF"/>
</dbReference>
<feature type="signal peptide" evidence="7">
    <location>
        <begin position="1"/>
        <end position="24"/>
    </location>
</feature>
<feature type="domain" description="EGF-like" evidence="8">
    <location>
        <begin position="288"/>
        <end position="327"/>
    </location>
</feature>
<dbReference type="PROSITE" id="PS01187">
    <property type="entry name" value="EGF_CA"/>
    <property type="match status" value="3"/>
</dbReference>
<dbReference type="SMART" id="SM00008">
    <property type="entry name" value="HormR"/>
    <property type="match status" value="1"/>
</dbReference>
<name>A0A9J7KUB5_BRAFL</name>
<feature type="domain" description="EGF-like" evidence="8">
    <location>
        <begin position="369"/>
        <end position="410"/>
    </location>
</feature>
<dbReference type="CDD" id="cd00054">
    <property type="entry name" value="EGF_CA"/>
    <property type="match status" value="11"/>
</dbReference>
<dbReference type="KEGG" id="bfo:118411891"/>
<dbReference type="GO" id="GO:0005576">
    <property type="term" value="C:extracellular region"/>
    <property type="evidence" value="ECO:0000318"/>
    <property type="project" value="GO_Central"/>
</dbReference>
<evidence type="ECO:0000256" key="1">
    <source>
        <dbReference type="ARBA" id="ARBA00010933"/>
    </source>
</evidence>
<evidence type="ECO:0000256" key="6">
    <source>
        <dbReference type="PROSITE-ProRule" id="PRU00076"/>
    </source>
</evidence>
<organism evidence="10 11">
    <name type="scientific">Branchiostoma floridae</name>
    <name type="common">Florida lancelet</name>
    <name type="synonym">Amphioxus</name>
    <dbReference type="NCBI Taxonomy" id="7739"/>
    <lineage>
        <taxon>Eukaryota</taxon>
        <taxon>Metazoa</taxon>
        <taxon>Chordata</taxon>
        <taxon>Cephalochordata</taxon>
        <taxon>Leptocardii</taxon>
        <taxon>Amphioxiformes</taxon>
        <taxon>Branchiostomatidae</taxon>
        <taxon>Branchiostoma</taxon>
    </lineage>
</organism>
<dbReference type="OrthoDB" id="4405280at2759"/>
<dbReference type="InterPro" id="IPR049883">
    <property type="entry name" value="NOTCH1_EGF-like"/>
</dbReference>
<feature type="domain" description="EGF-like" evidence="8">
    <location>
        <begin position="411"/>
        <end position="451"/>
    </location>
</feature>
<feature type="domain" description="EGF-like" evidence="8">
    <location>
        <begin position="328"/>
        <end position="368"/>
    </location>
</feature>
<evidence type="ECO:0000259" key="9">
    <source>
        <dbReference type="PROSITE" id="PS50227"/>
    </source>
</evidence>
<dbReference type="Proteomes" id="UP000001554">
    <property type="component" value="Chromosome 1"/>
</dbReference>
<feature type="domain" description="G-protein coupled receptors family 2 profile 1" evidence="9">
    <location>
        <begin position="577"/>
        <end position="651"/>
    </location>
</feature>
<evidence type="ECO:0000256" key="2">
    <source>
        <dbReference type="ARBA" id="ARBA00022536"/>
    </source>
</evidence>
<dbReference type="RefSeq" id="XP_035670316.1">
    <property type="nucleotide sequence ID" value="XM_035814423.1"/>
</dbReference>
<dbReference type="GO" id="GO:0016020">
    <property type="term" value="C:membrane"/>
    <property type="evidence" value="ECO:0007669"/>
    <property type="project" value="InterPro"/>
</dbReference>
<keyword evidence="4" id="KW-0677">Repeat</keyword>
<dbReference type="PANTHER" id="PTHR24039:SF58">
    <property type="entry name" value="EGF-LIKE DOMAIN-CONTAINING PROTEIN"/>
    <property type="match status" value="1"/>
</dbReference>
<dbReference type="SMART" id="SM00181">
    <property type="entry name" value="EGF"/>
    <property type="match status" value="11"/>
</dbReference>
<dbReference type="InterPro" id="IPR032471">
    <property type="entry name" value="AGRL2-4_GAIN_subdom_A"/>
</dbReference>
<dbReference type="GO" id="GO:0004930">
    <property type="term" value="F:G protein-coupled receptor activity"/>
    <property type="evidence" value="ECO:0007669"/>
    <property type="project" value="InterPro"/>
</dbReference>
<dbReference type="SUPFAM" id="SSF57196">
    <property type="entry name" value="EGF/Laminin"/>
    <property type="match status" value="3"/>
</dbReference>
<dbReference type="PROSITE" id="PS50227">
    <property type="entry name" value="G_PROTEIN_RECEP_F2_3"/>
    <property type="match status" value="1"/>
</dbReference>
<accession>A0A9J7KUB5</accession>
<feature type="chain" id="PRO_5039893241" evidence="7">
    <location>
        <begin position="25"/>
        <end position="884"/>
    </location>
</feature>
<dbReference type="InterPro" id="IPR000152">
    <property type="entry name" value="EGF-type_Asp/Asn_hydroxyl_site"/>
</dbReference>
<proteinExistence type="inferred from homology"/>
<feature type="domain" description="EGF-like" evidence="8">
    <location>
        <begin position="507"/>
        <end position="548"/>
    </location>
</feature>
<keyword evidence="2 6" id="KW-0245">EGF-like domain</keyword>
<dbReference type="PANTHER" id="PTHR24039">
    <property type="entry name" value="FIBRILLIN-RELATED"/>
    <property type="match status" value="1"/>
</dbReference>
<comment type="similarity">
    <text evidence="1">Belongs to the G-protein coupled receptor 2 family. LN-TM7 subfamily.</text>
</comment>
<dbReference type="GeneID" id="118411891"/>
<evidence type="ECO:0000256" key="5">
    <source>
        <dbReference type="ARBA" id="ARBA00023157"/>
    </source>
</evidence>
<dbReference type="FunFam" id="2.10.25.10:FF:000653">
    <property type="entry name" value="Putative Fibrillin-1"/>
    <property type="match status" value="1"/>
</dbReference>
<dbReference type="PROSITE" id="PS01186">
    <property type="entry name" value="EGF_2"/>
    <property type="match status" value="11"/>
</dbReference>
<dbReference type="SUPFAM" id="SSF57184">
    <property type="entry name" value="Growth factor receptor domain"/>
    <property type="match status" value="3"/>
</dbReference>
<feature type="domain" description="EGF-like" evidence="8">
    <location>
        <begin position="452"/>
        <end position="492"/>
    </location>
</feature>
<dbReference type="SMART" id="SM00179">
    <property type="entry name" value="EGF_CA"/>
    <property type="match status" value="11"/>
</dbReference>
<dbReference type="GO" id="GO:0005509">
    <property type="term" value="F:calcium ion binding"/>
    <property type="evidence" value="ECO:0007669"/>
    <property type="project" value="InterPro"/>
</dbReference>
<dbReference type="PROSITE" id="PS50026">
    <property type="entry name" value="EGF_3"/>
    <property type="match status" value="11"/>
</dbReference>
<dbReference type="InterPro" id="IPR009030">
    <property type="entry name" value="Growth_fac_rcpt_cys_sf"/>
</dbReference>
<feature type="domain" description="EGF-like" evidence="8">
    <location>
        <begin position="247"/>
        <end position="287"/>
    </location>
</feature>
<reference evidence="10" key="1">
    <citation type="journal article" date="2020" name="Nat. Ecol. Evol.">
        <title>Deeply conserved synteny resolves early events in vertebrate evolution.</title>
        <authorList>
            <person name="Simakov O."/>
            <person name="Marletaz F."/>
            <person name="Yue J.X."/>
            <person name="O'Connell B."/>
            <person name="Jenkins J."/>
            <person name="Brandt A."/>
            <person name="Calef R."/>
            <person name="Tung C.H."/>
            <person name="Huang T.K."/>
            <person name="Schmutz J."/>
            <person name="Satoh N."/>
            <person name="Yu J.K."/>
            <person name="Putnam N.H."/>
            <person name="Green R.E."/>
            <person name="Rokhsar D.S."/>
        </authorList>
    </citation>
    <scope>NUCLEOTIDE SEQUENCE [LARGE SCALE GENOMIC DNA]</scope>
    <source>
        <strain evidence="10">S238N-H82</strain>
    </source>
</reference>
<dbReference type="FunFam" id="2.10.25.10:FF:000038">
    <property type="entry name" value="Fibrillin 2"/>
    <property type="match status" value="10"/>
</dbReference>
<feature type="domain" description="EGF-like" evidence="8">
    <location>
        <begin position="206"/>
        <end position="246"/>
    </location>
</feature>
<evidence type="ECO:0000313" key="10">
    <source>
        <dbReference type="Proteomes" id="UP000001554"/>
    </source>
</evidence>
<evidence type="ECO:0000259" key="8">
    <source>
        <dbReference type="PROSITE" id="PS50026"/>
    </source>
</evidence>
<gene>
    <name evidence="11" type="primary">LOC118411891</name>
</gene>
<dbReference type="InterPro" id="IPR001879">
    <property type="entry name" value="GPCR_2_extracellular_dom"/>
</dbReference>
<evidence type="ECO:0000256" key="7">
    <source>
        <dbReference type="SAM" id="SignalP"/>
    </source>
</evidence>
<dbReference type="InterPro" id="IPR001881">
    <property type="entry name" value="EGF-like_Ca-bd_dom"/>
</dbReference>
<keyword evidence="5" id="KW-1015">Disulfide bond</keyword>
<comment type="caution">
    <text evidence="6">Lacks conserved residue(s) required for the propagation of feature annotation.</text>
</comment>
<protein>
    <submittedName>
        <fullName evidence="11">Latent-transforming growth factor beta-binding protein 4-like</fullName>
    </submittedName>
</protein>
<sequence length="884" mass="95848">MAAHTAVATFVAVVCLYLRLEVNGQTCVIWTEWLDGDDPVGTGDWELLPDLQRDFPGRICSNTSGIQARVRGSGVKASATLERFVVINPQEGFACRNNMQSDCLCQDYEVRFCCKQSDIDECSDGTHDCHPDAECHNNAGSFSCQCKHGFIGNGTSCSATICVTDVDECTAAAAPCDPKANCTNTEGFFFCLCNTGYMGNGTSCADIDECTTEAHNCHMNAHCTNTDGSFFCTCNIGYSGTGTRCEDMDECTKGTHRCDSNATCTNTAGFYICECMDGYGGNGTYCADINECRTGSDCAENATCTNIEGSFFCLCNHGFTGDGLICTDIDECSDGVHICHPNATCINTVGTFSCECNNGYTGDGTSCTDVDECVSETENDCDQHALCNNTDGSFLCRCDAGYAGNGTLCTDIDECSLSTHDCHPNATCTNIGGSFTCQCNKGYMGNGTFCTDVDECSEDSQICHQNATCTNTDGSFSCTCNPGYVGNGTACTEKESLIDTIKFRCTDIDECASGSENVCDQNAACTNIAGSYFCRCNIGYAGNGTFCTDIDECETADRNNCDENATCTNTDGSFFCTCSEGFRGNGTTCKDISLTYCPRQRRRAIMWPESVGMTVCHRPCPRGSVGIASWTCGSNSAWEGEPDLTGCLSHWLHDLDTDRPSTDVLFLMAEQLENQQHMYGGDVITCTDLFGHMVERHEHELDSVLHEHREHIVTNFTESMLTCGSALLRTTEAWGDIPMERRFEVAPEIMDNTEKSGLLLAKNVPKDTVSITRENIVMDIVAKGNGRPMDFPQRTDERSSILARIPDSITVPGTKHRVVAALYKNLGQYLKPKRAELPGLNDSNLETDRVLSRVISATIVDDGKPVVLKDGTVEIFLEHIQRSV</sequence>